<name>A0A1G2N230_9BACT</name>
<protein>
    <submittedName>
        <fullName evidence="1">Uncharacterized protein</fullName>
    </submittedName>
</protein>
<sequence length="271" mass="30121">MLLVSGPHPWIFRGCVSVTNDQSIRRIRLFDRGDIATTNLDTESTMRNPTLAQTGGLAGSIGDDLRQIQDQLDGERIQLALNNPDHPFRQGVVTLALAQFFAVTWTEKGSIIHVTFISNGWSGPEWKEHFKKKGVQLSPNALEILDSTEFKASKAGTVRQVALLKGELFNESDRITSKIRAKAAELKLKTLDMEVICLIRDTFSNAEINKMGFLWIVGMHDSVEIGGDLSLLTAVAYGVVPGLEALYDRPDFRWYREGGFAFAVQQVELKA</sequence>
<dbReference type="Proteomes" id="UP000178089">
    <property type="component" value="Unassembled WGS sequence"/>
</dbReference>
<organism evidence="1 2">
    <name type="scientific">Candidatus Taylorbacteria bacterium RIFCSPHIGHO2_12_FULL_45_16</name>
    <dbReference type="NCBI Taxonomy" id="1802315"/>
    <lineage>
        <taxon>Bacteria</taxon>
        <taxon>Candidatus Tayloriibacteriota</taxon>
    </lineage>
</organism>
<gene>
    <name evidence="1" type="ORF">A3F51_00170</name>
</gene>
<dbReference type="STRING" id="1802315.A3F51_00170"/>
<evidence type="ECO:0000313" key="2">
    <source>
        <dbReference type="Proteomes" id="UP000178089"/>
    </source>
</evidence>
<proteinExistence type="predicted"/>
<reference evidence="1 2" key="1">
    <citation type="journal article" date="2016" name="Nat. Commun.">
        <title>Thousands of microbial genomes shed light on interconnected biogeochemical processes in an aquifer system.</title>
        <authorList>
            <person name="Anantharaman K."/>
            <person name="Brown C.T."/>
            <person name="Hug L.A."/>
            <person name="Sharon I."/>
            <person name="Castelle C.J."/>
            <person name="Probst A.J."/>
            <person name="Thomas B.C."/>
            <person name="Singh A."/>
            <person name="Wilkins M.J."/>
            <person name="Karaoz U."/>
            <person name="Brodie E.L."/>
            <person name="Williams K.H."/>
            <person name="Hubbard S.S."/>
            <person name="Banfield J.F."/>
        </authorList>
    </citation>
    <scope>NUCLEOTIDE SEQUENCE [LARGE SCALE GENOMIC DNA]</scope>
</reference>
<comment type="caution">
    <text evidence="1">The sequence shown here is derived from an EMBL/GenBank/DDBJ whole genome shotgun (WGS) entry which is preliminary data.</text>
</comment>
<dbReference type="AlphaFoldDB" id="A0A1G2N230"/>
<evidence type="ECO:0000313" key="1">
    <source>
        <dbReference type="EMBL" id="OHA29439.1"/>
    </source>
</evidence>
<dbReference type="EMBL" id="MHRT01000004">
    <property type="protein sequence ID" value="OHA29439.1"/>
    <property type="molecule type" value="Genomic_DNA"/>
</dbReference>
<accession>A0A1G2N230</accession>